<accession>A0ABV1DY07</accession>
<keyword evidence="3" id="KW-1185">Reference proteome</keyword>
<dbReference type="RefSeq" id="WP_349218218.1">
    <property type="nucleotide sequence ID" value="NZ_JBBMFD010000004.1"/>
</dbReference>
<evidence type="ECO:0000256" key="1">
    <source>
        <dbReference type="SAM" id="MobiDB-lite"/>
    </source>
</evidence>
<protein>
    <submittedName>
        <fullName evidence="2">Uncharacterized protein</fullName>
    </submittedName>
</protein>
<name>A0ABV1DY07_9FIRM</name>
<proteinExistence type="predicted"/>
<dbReference type="Proteomes" id="UP001489509">
    <property type="component" value="Unassembled WGS sequence"/>
</dbReference>
<evidence type="ECO:0000313" key="2">
    <source>
        <dbReference type="EMBL" id="MEQ2439930.1"/>
    </source>
</evidence>
<evidence type="ECO:0000313" key="3">
    <source>
        <dbReference type="Proteomes" id="UP001489509"/>
    </source>
</evidence>
<organism evidence="2 3">
    <name type="scientific">Solibaculum intestinale</name>
    <dbReference type="NCBI Taxonomy" id="3133165"/>
    <lineage>
        <taxon>Bacteria</taxon>
        <taxon>Bacillati</taxon>
        <taxon>Bacillota</taxon>
        <taxon>Clostridia</taxon>
        <taxon>Eubacteriales</taxon>
        <taxon>Oscillospiraceae</taxon>
        <taxon>Solibaculum</taxon>
    </lineage>
</organism>
<sequence>MGKGKSPQLRYEIQNPNTPTATRERVKELVIEKRMEEIHRKQTD</sequence>
<comment type="caution">
    <text evidence="2">The sequence shown here is derived from an EMBL/GenBank/DDBJ whole genome shotgun (WGS) entry which is preliminary data.</text>
</comment>
<dbReference type="EMBL" id="JBBMFD010000004">
    <property type="protein sequence ID" value="MEQ2439930.1"/>
    <property type="molecule type" value="Genomic_DNA"/>
</dbReference>
<gene>
    <name evidence="2" type="ORF">WMO26_03705</name>
</gene>
<reference evidence="2 3" key="1">
    <citation type="submission" date="2024-03" db="EMBL/GenBank/DDBJ databases">
        <title>Human intestinal bacterial collection.</title>
        <authorList>
            <person name="Pauvert C."/>
            <person name="Hitch T.C.A."/>
            <person name="Clavel T."/>
        </authorList>
    </citation>
    <scope>NUCLEOTIDE SEQUENCE [LARGE SCALE GENOMIC DNA]</scope>
    <source>
        <strain evidence="2 3">CLA-JM-H44</strain>
    </source>
</reference>
<feature type="region of interest" description="Disordered" evidence="1">
    <location>
        <begin position="1"/>
        <end position="23"/>
    </location>
</feature>